<dbReference type="InterPro" id="IPR012337">
    <property type="entry name" value="RNaseH-like_sf"/>
</dbReference>
<feature type="region of interest" description="Disordered" evidence="12">
    <location>
        <begin position="82"/>
        <end position="108"/>
    </location>
</feature>
<dbReference type="SUPFAM" id="SSF53098">
    <property type="entry name" value="Ribonuclease H-like"/>
    <property type="match status" value="1"/>
</dbReference>
<dbReference type="Gene3D" id="3.30.70.270">
    <property type="match status" value="2"/>
</dbReference>
<feature type="coiled-coil region" evidence="11">
    <location>
        <begin position="405"/>
        <end position="460"/>
    </location>
</feature>
<dbReference type="CDD" id="cd09274">
    <property type="entry name" value="RNase_HI_RT_Ty3"/>
    <property type="match status" value="1"/>
</dbReference>
<dbReference type="Proteomes" id="UP001529510">
    <property type="component" value="Unassembled WGS sequence"/>
</dbReference>
<keyword evidence="10" id="KW-0863">Zinc-finger</keyword>
<dbReference type="InterPro" id="IPR048270">
    <property type="entry name" value="PNMA_C"/>
</dbReference>
<dbReference type="Gene3D" id="3.30.420.10">
    <property type="entry name" value="Ribonuclease H-like superfamily/Ribonuclease H"/>
    <property type="match status" value="1"/>
</dbReference>
<evidence type="ECO:0000256" key="5">
    <source>
        <dbReference type="ARBA" id="ARBA00022801"/>
    </source>
</evidence>
<evidence type="ECO:0000313" key="16">
    <source>
        <dbReference type="Proteomes" id="UP001529510"/>
    </source>
</evidence>
<dbReference type="InterPro" id="IPR050951">
    <property type="entry name" value="Retrovirus_Pol_polyprotein"/>
</dbReference>
<reference evidence="15 16" key="1">
    <citation type="submission" date="2024-05" db="EMBL/GenBank/DDBJ databases">
        <title>Genome sequencing and assembly of Indian major carp, Cirrhinus mrigala (Hamilton, 1822).</title>
        <authorList>
            <person name="Mohindra V."/>
            <person name="Chowdhury L.M."/>
            <person name="Lal K."/>
            <person name="Jena J.K."/>
        </authorList>
    </citation>
    <scope>NUCLEOTIDE SEQUENCE [LARGE SCALE GENOMIC DNA]</scope>
    <source>
        <strain evidence="15">CM1030</strain>
        <tissue evidence="15">Blood</tissue>
    </source>
</reference>
<dbReference type="SUPFAM" id="SSF56672">
    <property type="entry name" value="DNA/RNA polymerases"/>
    <property type="match status" value="1"/>
</dbReference>
<feature type="compositionally biased region" description="Acidic residues" evidence="12">
    <location>
        <begin position="1537"/>
        <end position="1552"/>
    </location>
</feature>
<dbReference type="InterPro" id="IPR041577">
    <property type="entry name" value="RT_RNaseH_2"/>
</dbReference>
<dbReference type="Gene3D" id="3.10.10.10">
    <property type="entry name" value="HIV Type 1 Reverse Transcriptase, subunit A, domain 1"/>
    <property type="match status" value="2"/>
</dbReference>
<dbReference type="InterPro" id="IPR001878">
    <property type="entry name" value="Znf_CCHC"/>
</dbReference>
<keyword evidence="1" id="KW-0808">Transferase</keyword>
<evidence type="ECO:0000256" key="12">
    <source>
        <dbReference type="SAM" id="MobiDB-lite"/>
    </source>
</evidence>
<dbReference type="GO" id="GO:0004519">
    <property type="term" value="F:endonuclease activity"/>
    <property type="evidence" value="ECO:0007669"/>
    <property type="project" value="UniProtKB-KW"/>
</dbReference>
<evidence type="ECO:0000259" key="14">
    <source>
        <dbReference type="PROSITE" id="PS50994"/>
    </source>
</evidence>
<comment type="caution">
    <text evidence="15">The sequence shown here is derived from an EMBL/GenBank/DDBJ whole genome shotgun (WGS) entry which is preliminary data.</text>
</comment>
<keyword evidence="6" id="KW-0460">Magnesium</keyword>
<dbReference type="Pfam" id="PF14893">
    <property type="entry name" value="PNMA"/>
    <property type="match status" value="1"/>
</dbReference>
<keyword evidence="4" id="KW-0255">Endonuclease</keyword>
<dbReference type="InterPro" id="IPR001969">
    <property type="entry name" value="Aspartic_peptidase_AS"/>
</dbReference>
<organism evidence="15 16">
    <name type="scientific">Cirrhinus mrigala</name>
    <name type="common">Mrigala</name>
    <dbReference type="NCBI Taxonomy" id="683832"/>
    <lineage>
        <taxon>Eukaryota</taxon>
        <taxon>Metazoa</taxon>
        <taxon>Chordata</taxon>
        <taxon>Craniata</taxon>
        <taxon>Vertebrata</taxon>
        <taxon>Euteleostomi</taxon>
        <taxon>Actinopterygii</taxon>
        <taxon>Neopterygii</taxon>
        <taxon>Teleostei</taxon>
        <taxon>Ostariophysi</taxon>
        <taxon>Cypriniformes</taxon>
        <taxon>Cyprinidae</taxon>
        <taxon>Labeoninae</taxon>
        <taxon>Labeonini</taxon>
        <taxon>Cirrhinus</taxon>
    </lineage>
</organism>
<evidence type="ECO:0000256" key="9">
    <source>
        <dbReference type="ARBA" id="ARBA00039658"/>
    </source>
</evidence>
<dbReference type="InterPro" id="IPR043128">
    <property type="entry name" value="Rev_trsase/Diguanyl_cyclase"/>
</dbReference>
<keyword evidence="3" id="KW-0540">Nuclease</keyword>
<feature type="compositionally biased region" description="Low complexity" evidence="12">
    <location>
        <begin position="83"/>
        <end position="95"/>
    </location>
</feature>
<dbReference type="InterPro" id="IPR043502">
    <property type="entry name" value="DNA/RNA_pol_sf"/>
</dbReference>
<keyword evidence="5" id="KW-0378">Hydrolase</keyword>
<sequence>AMLEFQYSSAMDTLRPLLPLRIVSTSCADVIFNVRALSSVYTQPTGDEVTRDYLEELQEIARVIRKPFQLVIQEELRKLNAASSSIESSPMSSDSPDGAESQTPQLSQPQLAVGVALAPPSSAQVSFPSVQKSKEPNLTKTDGAKAVPTSAALPIDVLSPPSVQRVMVEHVVRTTDAASTQYIPVRLRSFSGKIPRPPNEPDYDTWRASVDFLLDDPSISDLSRTRKILDSLLPPAADVVKHIGPQASPAVYLELLESVYGSVEDGDELLTRFMTLLQNQGEKPSSYLHRLQVMLSVTVRRGGISEAECDRSLLKQFCQGAEEDKQASKEECMRSHLGTNKLSSHLVKPKATAHQLSTLVAGVGGATAAVNPSEKVMTGIHTQLAPLKVSVSKRGQADCKEAEELSTLKAEVNELRTHIQAMKSVVPKKLPHSDSNTSEFAELKRQVAELKAQMVTMEAQKSQTQKGIGSRGNFENSRFRQVESKELTQSPMNWTGASRPRPGYCFHCGEDGHIAVHCKNDPDPSKVARKCSLLREKQAQWDLKWEVCTEGMKVNCLLDTGSQVTTIPSSFHKVHLADYPVKLLNALLEIEGDNGQSVPYLGYVELTLTFPKEFLGVEAEIDTLALVVPDLVMEVPQRGDTSQVLAELTKLQINIDYSDSPEWKNRISALLNEMPDVFSLHDMDYGHTDKVKHRIKLSDETPFKHRPRPIHPQDVSAVRKHLQELLSAGIIRESESPFASPIVVAFSVLTGSKWFSVLDLKSGYYQIEMDEQDKAKTVFVLIGCCRGEILVFIDDLIVFSETLEEHERPLLQVLNRLREPQNLRELKSFLGFAGYYRRFVQDFSKIIRPLNDLTIGYPPVRRKSKCKVVNWPYFNLKEPLGDRWTTECQQAFETIVDKLTTAPVLGYADPRLPYLLHTDASTTGLGAALYQKQEGQLRVIAYASRGLTRSEAKYRAHKLEFLALKWAVTVKFSDYLYRSEFTVVTDSNPLTYILTSAKLDATSYRWLSSLSTFNFKIQYRAGAQNQDADGLSRRPNGQLIDDLGSQKELECIKQFTLNHLEAEQEVVKAICERHHIDQPLPVALVESLGVTADALPQAFMDECDHGLLSVPRLSEDELRCKQREDPEMNEVIGYLDSSEKPPSVKDRALNIVLWLKEWNKFEMINRLLYHKRTDQGRVQRQLALPKSLRDMVLTCLHDDVGHLGIERTLDLLRSRFYWPRMANAVERKIWTCESCVRRNFPEKLHSDQGPDFKSNTIRELCKIAGIRKVRTTPYHPRGNPVERFNRTLLQMLGTLENKQKAHWKEYVKLLVHAYNCTRNDVTGYSPYELMFGRQPRMDIAFGLLNDEPCHSHSKKDGPVCTLDRDLLLPCGFLPGVELEETTLPSVCPKRQTKPHSGAQKADKTEHLDDDEDSESESPRCFVPREPIELRSLSPGISRPNVDLLEEKQDEVGEACEQICDEMSENLPGRDGVESENVEVDLAECGADDTVIVSGEVGCDTPEVVNGSPETLENVVANPVEELRVVQDKGNSHTPEMIPEDGSSEGMPEDENPQCEGVRRSVRQIKPPKKFHYPH</sequence>
<feature type="domain" description="Integrase catalytic" evidence="14">
    <location>
        <begin position="1241"/>
        <end position="1334"/>
    </location>
</feature>
<dbReference type="FunFam" id="3.10.20.370:FF:000001">
    <property type="entry name" value="Retrovirus-related Pol polyprotein from transposon 17.6-like protein"/>
    <property type="match status" value="1"/>
</dbReference>
<feature type="region of interest" description="Disordered" evidence="12">
    <location>
        <begin position="1387"/>
        <end position="1419"/>
    </location>
</feature>
<feature type="domain" description="CCHC-type" evidence="13">
    <location>
        <begin position="505"/>
        <end position="520"/>
    </location>
</feature>
<dbReference type="GO" id="GO:0003964">
    <property type="term" value="F:RNA-directed DNA polymerase activity"/>
    <property type="evidence" value="ECO:0007669"/>
    <property type="project" value="UniProtKB-KW"/>
</dbReference>
<evidence type="ECO:0000256" key="4">
    <source>
        <dbReference type="ARBA" id="ARBA00022759"/>
    </source>
</evidence>
<keyword evidence="10" id="KW-0862">Zinc</keyword>
<dbReference type="InterPro" id="IPR041588">
    <property type="entry name" value="Integrase_H2C2"/>
</dbReference>
<keyword evidence="2" id="KW-0548">Nucleotidyltransferase</keyword>
<feature type="non-terminal residue" evidence="15">
    <location>
        <position position="1"/>
    </location>
</feature>
<dbReference type="GO" id="GO:0015074">
    <property type="term" value="P:DNA integration"/>
    <property type="evidence" value="ECO:0007669"/>
    <property type="project" value="UniProtKB-KW"/>
</dbReference>
<evidence type="ECO:0000256" key="7">
    <source>
        <dbReference type="ARBA" id="ARBA00022908"/>
    </source>
</evidence>
<dbReference type="PROSITE" id="PS50994">
    <property type="entry name" value="INTEGRASE"/>
    <property type="match status" value="1"/>
</dbReference>
<dbReference type="FunFam" id="1.10.340.70:FF:000001">
    <property type="entry name" value="Retrovirus-related Pol polyprotein from transposon gypsy-like Protein"/>
    <property type="match status" value="1"/>
</dbReference>
<keyword evidence="16" id="KW-1185">Reference proteome</keyword>
<evidence type="ECO:0000256" key="3">
    <source>
        <dbReference type="ARBA" id="ARBA00022722"/>
    </source>
</evidence>
<dbReference type="GO" id="GO:0008270">
    <property type="term" value="F:zinc ion binding"/>
    <property type="evidence" value="ECO:0007669"/>
    <property type="project" value="UniProtKB-KW"/>
</dbReference>
<dbReference type="PANTHER" id="PTHR37984:SF15">
    <property type="entry name" value="INTEGRASE CATALYTIC DOMAIN-CONTAINING PROTEIN"/>
    <property type="match status" value="1"/>
</dbReference>
<evidence type="ECO:0000256" key="8">
    <source>
        <dbReference type="ARBA" id="ARBA00022918"/>
    </source>
</evidence>
<dbReference type="EMBL" id="JAMKFB020000709">
    <property type="protein sequence ID" value="KAL0148248.1"/>
    <property type="molecule type" value="Genomic_DNA"/>
</dbReference>
<accession>A0ABD0MJ57</accession>
<evidence type="ECO:0000256" key="1">
    <source>
        <dbReference type="ARBA" id="ARBA00022679"/>
    </source>
</evidence>
<evidence type="ECO:0000256" key="6">
    <source>
        <dbReference type="ARBA" id="ARBA00022842"/>
    </source>
</evidence>
<dbReference type="Pfam" id="PF17921">
    <property type="entry name" value="Integrase_H2C2"/>
    <property type="match status" value="1"/>
</dbReference>
<dbReference type="GO" id="GO:0016787">
    <property type="term" value="F:hydrolase activity"/>
    <property type="evidence" value="ECO:0007669"/>
    <property type="project" value="UniProtKB-KW"/>
</dbReference>
<keyword evidence="7" id="KW-0229">DNA integration</keyword>
<keyword evidence="11" id="KW-0175">Coiled coil</keyword>
<keyword evidence="10" id="KW-0479">Metal-binding</keyword>
<evidence type="ECO:0000256" key="11">
    <source>
        <dbReference type="SAM" id="Coils"/>
    </source>
</evidence>
<dbReference type="PANTHER" id="PTHR37984">
    <property type="entry name" value="PROTEIN CBG26694"/>
    <property type="match status" value="1"/>
</dbReference>
<evidence type="ECO:0000313" key="15">
    <source>
        <dbReference type="EMBL" id="KAL0148248.1"/>
    </source>
</evidence>
<dbReference type="Gene3D" id="3.10.20.370">
    <property type="match status" value="1"/>
</dbReference>
<evidence type="ECO:0000259" key="13">
    <source>
        <dbReference type="PROSITE" id="PS50158"/>
    </source>
</evidence>
<dbReference type="PROSITE" id="PS00141">
    <property type="entry name" value="ASP_PROTEASE"/>
    <property type="match status" value="1"/>
</dbReference>
<gene>
    <name evidence="15" type="ORF">M9458_056480</name>
</gene>
<name>A0ABD0MJ57_CIRMR</name>
<dbReference type="PROSITE" id="PS50158">
    <property type="entry name" value="ZF_CCHC"/>
    <property type="match status" value="1"/>
</dbReference>
<dbReference type="Pfam" id="PF17919">
    <property type="entry name" value="RT_RNaseH_2"/>
    <property type="match status" value="1"/>
</dbReference>
<proteinExistence type="predicted"/>
<dbReference type="InterPro" id="IPR001584">
    <property type="entry name" value="Integrase_cat-core"/>
</dbReference>
<dbReference type="InterPro" id="IPR036397">
    <property type="entry name" value="RNaseH_sf"/>
</dbReference>
<protein>
    <recommendedName>
        <fullName evidence="9">Gypsy retrotransposon integrase-like protein 1</fullName>
    </recommendedName>
</protein>
<evidence type="ECO:0000256" key="2">
    <source>
        <dbReference type="ARBA" id="ARBA00022695"/>
    </source>
</evidence>
<evidence type="ECO:0000256" key="10">
    <source>
        <dbReference type="PROSITE-ProRule" id="PRU00047"/>
    </source>
</evidence>
<feature type="region of interest" description="Disordered" evidence="12">
    <location>
        <begin position="1527"/>
        <end position="1574"/>
    </location>
</feature>
<keyword evidence="8" id="KW-0695">RNA-directed DNA polymerase</keyword>
<feature type="compositionally biased region" description="Basic residues" evidence="12">
    <location>
        <begin position="1559"/>
        <end position="1574"/>
    </location>
</feature>